<dbReference type="RefSeq" id="WP_167540746.1">
    <property type="nucleotide sequence ID" value="NZ_BAAAXL010000022.1"/>
</dbReference>
<keyword evidence="4" id="KW-1185">Reference proteome</keyword>
<dbReference type="AlphaFoldDB" id="A0AAE4I437"/>
<dbReference type="Proteomes" id="UP001180842">
    <property type="component" value="Unassembled WGS sequence"/>
</dbReference>
<comment type="caution">
    <text evidence="1">The sequence shown here is derived from an EMBL/GenBank/DDBJ whole genome shotgun (WGS) entry which is preliminary data.</text>
</comment>
<proteinExistence type="predicted"/>
<organism evidence="1 3">
    <name type="scientific">Enterococcus pseudoavium</name>
    <dbReference type="NCBI Taxonomy" id="44007"/>
    <lineage>
        <taxon>Bacteria</taxon>
        <taxon>Bacillati</taxon>
        <taxon>Bacillota</taxon>
        <taxon>Bacilli</taxon>
        <taxon>Lactobacillales</taxon>
        <taxon>Enterococcaceae</taxon>
        <taxon>Enterococcus</taxon>
    </lineage>
</organism>
<accession>A0AAE4I437</accession>
<evidence type="ECO:0000313" key="4">
    <source>
        <dbReference type="Proteomes" id="UP001269061"/>
    </source>
</evidence>
<sequence>MSKFNIGELVKINDYHSMAGLVGIVTACYKENHTYLVRFSRDLELLLKEEAITIEKR</sequence>
<dbReference type="PROSITE" id="PS51257">
    <property type="entry name" value="PROKAR_LIPOPROTEIN"/>
    <property type="match status" value="1"/>
</dbReference>
<dbReference type="EMBL" id="JARQAZ010000007">
    <property type="protein sequence ID" value="MDT2771149.1"/>
    <property type="molecule type" value="Genomic_DNA"/>
</dbReference>
<reference evidence="1 4" key="1">
    <citation type="submission" date="2023-03" db="EMBL/GenBank/DDBJ databases">
        <authorList>
            <person name="Shen W."/>
            <person name="Cai J."/>
        </authorList>
    </citation>
    <scope>NUCLEOTIDE SEQUENCE</scope>
    <source>
        <strain evidence="1">P69-2</strain>
        <strain evidence="2 4">Y59</strain>
    </source>
</reference>
<evidence type="ECO:0000313" key="1">
    <source>
        <dbReference type="EMBL" id="MDT2737321.1"/>
    </source>
</evidence>
<name>A0AAE4I437_9ENTE</name>
<dbReference type="EMBL" id="JARQAI010000013">
    <property type="protein sequence ID" value="MDT2737321.1"/>
    <property type="molecule type" value="Genomic_DNA"/>
</dbReference>
<protein>
    <submittedName>
        <fullName evidence="1">Uncharacterized protein</fullName>
    </submittedName>
</protein>
<evidence type="ECO:0000313" key="2">
    <source>
        <dbReference type="EMBL" id="MDT2771149.1"/>
    </source>
</evidence>
<dbReference type="Proteomes" id="UP001269061">
    <property type="component" value="Unassembled WGS sequence"/>
</dbReference>
<gene>
    <name evidence="1" type="ORF">P7H00_09295</name>
    <name evidence="2" type="ORF">P7H46_09890</name>
</gene>
<evidence type="ECO:0000313" key="3">
    <source>
        <dbReference type="Proteomes" id="UP001180842"/>
    </source>
</evidence>